<dbReference type="AlphaFoldDB" id="A0A8J7P6S6"/>
<comment type="subcellular location">
    <subcellularLocation>
        <location evidence="1">Membrane</location>
    </subcellularLocation>
</comment>
<dbReference type="PANTHER" id="PTHR12668">
    <property type="entry name" value="TRANSMEMBRANE PROTEIN 14, 15"/>
    <property type="match status" value="1"/>
</dbReference>
<dbReference type="InterPro" id="IPR044890">
    <property type="entry name" value="TMEM14_sf"/>
</dbReference>
<comment type="caution">
    <text evidence="6">The sequence shown here is derived from an EMBL/GenBank/DDBJ whole genome shotgun (WGS) entry which is preliminary data.</text>
</comment>
<dbReference type="Gene3D" id="1.10.10.1740">
    <property type="entry name" value="Transmembrane protein 14-like"/>
    <property type="match status" value="1"/>
</dbReference>
<dbReference type="GO" id="GO:0070453">
    <property type="term" value="P:regulation of heme biosynthetic process"/>
    <property type="evidence" value="ECO:0007669"/>
    <property type="project" value="TreeGrafter"/>
</dbReference>
<gene>
    <name evidence="6" type="ORF">J0M35_01200</name>
</gene>
<name>A0A8J7P6S6_9BACT</name>
<sequence>MLEVAKISVIAFAVIVITGGIMGYVKAKSKASLISGLVSGIALVGCFIAAQSALREGLMGALVVSSLLTVVFIIRYIKTKKFMPAGMMLICSVGSVGLLAKALFDAN</sequence>
<dbReference type="PANTHER" id="PTHR12668:SF43">
    <property type="entry name" value="TRANSMEMBRANE PROTEIN 14 HOMOLOG"/>
    <property type="match status" value="1"/>
</dbReference>
<dbReference type="GO" id="GO:0016020">
    <property type="term" value="C:membrane"/>
    <property type="evidence" value="ECO:0007669"/>
    <property type="project" value="UniProtKB-SubCell"/>
</dbReference>
<proteinExistence type="predicted"/>
<evidence type="ECO:0000256" key="1">
    <source>
        <dbReference type="ARBA" id="ARBA00004370"/>
    </source>
</evidence>
<evidence type="ECO:0000256" key="4">
    <source>
        <dbReference type="ARBA" id="ARBA00023136"/>
    </source>
</evidence>
<evidence type="ECO:0000256" key="5">
    <source>
        <dbReference type="SAM" id="Phobius"/>
    </source>
</evidence>
<organism evidence="6 7">
    <name type="scientific">Candidatus Obscuribacter phosphatis</name>
    <dbReference type="NCBI Taxonomy" id="1906157"/>
    <lineage>
        <taxon>Bacteria</taxon>
        <taxon>Bacillati</taxon>
        <taxon>Candidatus Melainabacteria</taxon>
        <taxon>Candidatus Obscuribacterales</taxon>
        <taxon>Candidatus Obscuribacteraceae</taxon>
        <taxon>Candidatus Obscuribacter</taxon>
    </lineage>
</organism>
<evidence type="ECO:0000256" key="3">
    <source>
        <dbReference type="ARBA" id="ARBA00022989"/>
    </source>
</evidence>
<dbReference type="Pfam" id="PF03647">
    <property type="entry name" value="Tmemb_14"/>
    <property type="match status" value="1"/>
</dbReference>
<feature type="transmembrane region" description="Helical" evidence="5">
    <location>
        <begin position="83"/>
        <end position="104"/>
    </location>
</feature>
<evidence type="ECO:0000256" key="2">
    <source>
        <dbReference type="ARBA" id="ARBA00022692"/>
    </source>
</evidence>
<evidence type="ECO:0000313" key="7">
    <source>
        <dbReference type="Proteomes" id="UP000664277"/>
    </source>
</evidence>
<accession>A0A8J7P6S6</accession>
<dbReference type="InterPro" id="IPR005349">
    <property type="entry name" value="TMEM14"/>
</dbReference>
<evidence type="ECO:0000313" key="6">
    <source>
        <dbReference type="EMBL" id="MBN8658951.1"/>
    </source>
</evidence>
<protein>
    <submittedName>
        <fullName evidence="6">TMEM14 family protein</fullName>
    </submittedName>
</protein>
<feature type="transmembrane region" description="Helical" evidence="5">
    <location>
        <begin position="57"/>
        <end position="77"/>
    </location>
</feature>
<keyword evidence="2 5" id="KW-0812">Transmembrane</keyword>
<dbReference type="EMBL" id="JAFLCK010000001">
    <property type="protein sequence ID" value="MBN8658951.1"/>
    <property type="molecule type" value="Genomic_DNA"/>
</dbReference>
<dbReference type="Proteomes" id="UP000664277">
    <property type="component" value="Unassembled WGS sequence"/>
</dbReference>
<keyword evidence="4 5" id="KW-0472">Membrane</keyword>
<keyword evidence="3 5" id="KW-1133">Transmembrane helix</keyword>
<feature type="transmembrane region" description="Helical" evidence="5">
    <location>
        <begin position="31"/>
        <end position="50"/>
    </location>
</feature>
<feature type="transmembrane region" description="Helical" evidence="5">
    <location>
        <begin position="7"/>
        <end position="25"/>
    </location>
</feature>
<reference evidence="6" key="1">
    <citation type="submission" date="2021-02" db="EMBL/GenBank/DDBJ databases">
        <title>Genome-Resolved Metagenomics of a Microbial Community Performing Photosynthetic Biological Nutrient Removal.</title>
        <authorList>
            <person name="Mcdaniel E.A."/>
        </authorList>
    </citation>
    <scope>NUCLEOTIDE SEQUENCE</scope>
    <source>
        <strain evidence="6">UWPOB_OBS1</strain>
    </source>
</reference>